<dbReference type="SUPFAM" id="SSF56059">
    <property type="entry name" value="Glutathione synthetase ATP-binding domain-like"/>
    <property type="match status" value="1"/>
</dbReference>
<dbReference type="InterPro" id="IPR002192">
    <property type="entry name" value="PPDK_AMP/ATP-bd"/>
</dbReference>
<feature type="domain" description="Pyruvate phosphate dikinase AMP/ATP-binding" evidence="2">
    <location>
        <begin position="17"/>
        <end position="321"/>
    </location>
</feature>
<accession>A0A0S4KP34</accession>
<dbReference type="Gene3D" id="3.30.1490.20">
    <property type="entry name" value="ATP-grasp fold, A domain"/>
    <property type="match status" value="1"/>
</dbReference>
<dbReference type="Pfam" id="PF00391">
    <property type="entry name" value="PEP-utilizers"/>
    <property type="match status" value="1"/>
</dbReference>
<dbReference type="Proteomes" id="UP000066284">
    <property type="component" value="Chromosome 1"/>
</dbReference>
<sequence length="884" mass="97707">MTQPLVLPLSHCIDPALAGGKAAGLARLLSCGFSVPSGICLTTEAYDRSLKRSGLDAEQDWKLAIALPEAERNALLLDRQSRIRALDISDLAAQCITALQTLSSSSETSPGRRWAVRSSATNEDAGHCSFAGLYRTHLGVPTDLLDTAIKDLWASLWHERILQYTIERGPSRSAPSMAVVIQPMLDPVAAGVAYSVHPITGRSFQILINAVPGLAAPLVDGQATPDHYVVQIGADRQPVWIRRRTIARKSSRLMVAEEGLRHEPIPESDRERPSLSDEQLLELARTAKEVERTFGFPVDLEWAIDSGKLWALQARPITGIRPSAEFTNDDCEWSRANLKETMPDLPSPLGLSLMERFMEEHIVAPYRKLGCRIPAGLSSTRVLYGRPYLNVTLFHMLQAQLRSDPSLLSEHMGGEPIAAPPPVEPLGWPAFLRAGLLMVMEMRRAAVHGPTWFAEMKKMAEQCGPQQISRLSLHESLARLEELSAWIRTHELTFGIAGGVAQCLQVMNHLLPRWLGQDWRALSNAALQGQGTVISAQQIVRLAELVHIARQESAATAFFAADPWNASGFREALTGTAFLRSFESYLEDYGHRGVGESDIMSPRLADNPEAILALLRTQLGAAPSEPDDILSRQARARAEALHEIKRRTGWKLHRWWMYLWWRRRLCRFFALREANRHHLMYFSSAIRRLLLHAGDLLVSRGILDDRDDVFFVTLQETTELADGKERDWRSVIRTRRLERARNAHVHPPDTIRDWETARARLAASDDHDRSDLLSGVPISAGIATGPVRVLRSPNDWASVQAGEILVIPVIDPGLAPLFGIAGGVIAEMGGTLSHGAIIAREYGIPTVANVRGARSRLKDGQIVRLDAGAGTVRLTQPQHGPSTA</sequence>
<dbReference type="OrthoDB" id="9765468at2"/>
<dbReference type="EMBL" id="LN885086">
    <property type="protein sequence ID" value="CUQ66211.1"/>
    <property type="molecule type" value="Genomic_DNA"/>
</dbReference>
<keyword evidence="4" id="KW-1185">Reference proteome</keyword>
<name>A0A0S4KP34_9BACT</name>
<dbReference type="SUPFAM" id="SSF52009">
    <property type="entry name" value="Phosphohistidine domain"/>
    <property type="match status" value="1"/>
</dbReference>
<evidence type="ECO:0000259" key="2">
    <source>
        <dbReference type="Pfam" id="PF01326"/>
    </source>
</evidence>
<protein>
    <submittedName>
        <fullName evidence="3">Putative Phosphoenolpyruvate synthase</fullName>
        <ecNumber evidence="3">2.7.9.2</ecNumber>
    </submittedName>
</protein>
<reference evidence="4" key="1">
    <citation type="submission" date="2015-09" db="EMBL/GenBank/DDBJ databases">
        <authorList>
            <person name="Daims H."/>
        </authorList>
    </citation>
    <scope>NUCLEOTIDE SEQUENCE [LARGE SCALE GENOMIC DNA]</scope>
</reference>
<dbReference type="PANTHER" id="PTHR43615:SF1">
    <property type="entry name" value="PPDK_N DOMAIN-CONTAINING PROTEIN"/>
    <property type="match status" value="1"/>
</dbReference>
<feature type="domain" description="PEP-utilising enzyme mobile" evidence="1">
    <location>
        <begin position="800"/>
        <end position="870"/>
    </location>
</feature>
<dbReference type="KEGG" id="nio:NITINOP_1236"/>
<gene>
    <name evidence="3" type="ORF">NITINOP_1236</name>
</gene>
<dbReference type="GO" id="GO:0005524">
    <property type="term" value="F:ATP binding"/>
    <property type="evidence" value="ECO:0007669"/>
    <property type="project" value="InterPro"/>
</dbReference>
<keyword evidence="3" id="KW-0808">Transferase</keyword>
<dbReference type="RefSeq" id="WP_062484113.1">
    <property type="nucleotide sequence ID" value="NZ_LN885086.1"/>
</dbReference>
<dbReference type="InterPro" id="IPR008279">
    <property type="entry name" value="PEP-util_enz_mobile_dom"/>
</dbReference>
<evidence type="ECO:0000313" key="3">
    <source>
        <dbReference type="EMBL" id="CUQ66211.1"/>
    </source>
</evidence>
<evidence type="ECO:0000313" key="4">
    <source>
        <dbReference type="Proteomes" id="UP000066284"/>
    </source>
</evidence>
<evidence type="ECO:0000259" key="1">
    <source>
        <dbReference type="Pfam" id="PF00391"/>
    </source>
</evidence>
<dbReference type="InterPro" id="IPR036637">
    <property type="entry name" value="Phosphohistidine_dom_sf"/>
</dbReference>
<organism evidence="3 4">
    <name type="scientific">Candidatus Nitrospira inopinata</name>
    <dbReference type="NCBI Taxonomy" id="1715989"/>
    <lineage>
        <taxon>Bacteria</taxon>
        <taxon>Pseudomonadati</taxon>
        <taxon>Nitrospirota</taxon>
        <taxon>Nitrospiria</taxon>
        <taxon>Nitrospirales</taxon>
        <taxon>Nitrospiraceae</taxon>
        <taxon>Nitrospira</taxon>
    </lineage>
</organism>
<keyword evidence="3" id="KW-0670">Pyruvate</keyword>
<dbReference type="GO" id="GO:0008986">
    <property type="term" value="F:pyruvate, water dikinase activity"/>
    <property type="evidence" value="ECO:0007669"/>
    <property type="project" value="UniProtKB-EC"/>
</dbReference>
<dbReference type="Pfam" id="PF01326">
    <property type="entry name" value="PPDK_N"/>
    <property type="match status" value="1"/>
</dbReference>
<dbReference type="Gene3D" id="3.50.30.10">
    <property type="entry name" value="Phosphohistidine domain"/>
    <property type="match status" value="1"/>
</dbReference>
<dbReference type="InterPro" id="IPR051549">
    <property type="entry name" value="PEP_Utilizing_Enz"/>
</dbReference>
<dbReference type="AlphaFoldDB" id="A0A0S4KP34"/>
<dbReference type="PANTHER" id="PTHR43615">
    <property type="entry name" value="PHOSPHOENOLPYRUVATE SYNTHASE-RELATED"/>
    <property type="match status" value="1"/>
</dbReference>
<dbReference type="InterPro" id="IPR013815">
    <property type="entry name" value="ATP_grasp_subdomain_1"/>
</dbReference>
<dbReference type="EC" id="2.7.9.2" evidence="3"/>
<dbReference type="STRING" id="1715989.NITINOP_1236"/>
<proteinExistence type="predicted"/>
<dbReference type="Gene3D" id="3.30.470.20">
    <property type="entry name" value="ATP-grasp fold, B domain"/>
    <property type="match status" value="1"/>
</dbReference>